<evidence type="ECO:0008006" key="2">
    <source>
        <dbReference type="Google" id="ProtNLM"/>
    </source>
</evidence>
<proteinExistence type="predicted"/>
<evidence type="ECO:0000313" key="1">
    <source>
        <dbReference type="EMBL" id="KKL53128.1"/>
    </source>
</evidence>
<dbReference type="SUPFAM" id="SSF52091">
    <property type="entry name" value="SpoIIaa-like"/>
    <property type="match status" value="1"/>
</dbReference>
<organism evidence="1">
    <name type="scientific">marine sediment metagenome</name>
    <dbReference type="NCBI Taxonomy" id="412755"/>
    <lineage>
        <taxon>unclassified sequences</taxon>
        <taxon>metagenomes</taxon>
        <taxon>ecological metagenomes</taxon>
    </lineage>
</organism>
<dbReference type="EMBL" id="LAZR01031647">
    <property type="protein sequence ID" value="KKL53128.1"/>
    <property type="molecule type" value="Genomic_DNA"/>
</dbReference>
<dbReference type="AlphaFoldDB" id="A0A0F9CUT9"/>
<dbReference type="InterPro" id="IPR036513">
    <property type="entry name" value="STAS_dom_sf"/>
</dbReference>
<comment type="caution">
    <text evidence="1">The sequence shown here is derived from an EMBL/GenBank/DDBJ whole genome shotgun (WGS) entry which is preliminary data.</text>
</comment>
<protein>
    <recommendedName>
        <fullName evidence="2">STAS domain-containing protein</fullName>
    </recommendedName>
</protein>
<gene>
    <name evidence="1" type="ORF">LCGC14_2278530</name>
</gene>
<name>A0A0F9CUT9_9ZZZZ</name>
<sequence>MGGSHYKVELRDSDGAIVIKGPIHSEHLEELRKIIIESLTKASTVVIHVTKFEHLTSAFNQLLCSACRTSRIAGKSVRIQGKNLAPVNELAKAIDSPLTSSYCEDAKQCLQL</sequence>
<reference evidence="1" key="1">
    <citation type="journal article" date="2015" name="Nature">
        <title>Complex archaea that bridge the gap between prokaryotes and eukaryotes.</title>
        <authorList>
            <person name="Spang A."/>
            <person name="Saw J.H."/>
            <person name="Jorgensen S.L."/>
            <person name="Zaremba-Niedzwiedzka K."/>
            <person name="Martijn J."/>
            <person name="Lind A.E."/>
            <person name="van Eijk R."/>
            <person name="Schleper C."/>
            <person name="Guy L."/>
            <person name="Ettema T.J."/>
        </authorList>
    </citation>
    <scope>NUCLEOTIDE SEQUENCE</scope>
</reference>
<accession>A0A0F9CUT9</accession>